<keyword evidence="4" id="KW-1185">Reference proteome</keyword>
<dbReference type="InterPro" id="IPR001611">
    <property type="entry name" value="Leu-rich_rpt"/>
</dbReference>
<comment type="caution">
    <text evidence="3">The sequence shown here is derived from an EMBL/GenBank/DDBJ whole genome shotgun (WGS) entry which is preliminary data.</text>
</comment>
<feature type="coiled-coil region" evidence="1">
    <location>
        <begin position="1117"/>
        <end position="1144"/>
    </location>
</feature>
<evidence type="ECO:0000256" key="2">
    <source>
        <dbReference type="SAM" id="MobiDB-lite"/>
    </source>
</evidence>
<dbReference type="InterPro" id="IPR006553">
    <property type="entry name" value="Leu-rich_rpt_Cys-con_subtyp"/>
</dbReference>
<dbReference type="SUPFAM" id="SSF52047">
    <property type="entry name" value="RNI-like"/>
    <property type="match status" value="2"/>
</dbReference>
<dbReference type="InterPro" id="IPR032675">
    <property type="entry name" value="LRR_dom_sf"/>
</dbReference>
<dbReference type="Pfam" id="PF13516">
    <property type="entry name" value="LRR_6"/>
    <property type="match status" value="2"/>
</dbReference>
<organism evidence="3 4">
    <name type="scientific">Pythium oligandrum</name>
    <name type="common">Mycoparasitic fungus</name>
    <dbReference type="NCBI Taxonomy" id="41045"/>
    <lineage>
        <taxon>Eukaryota</taxon>
        <taxon>Sar</taxon>
        <taxon>Stramenopiles</taxon>
        <taxon>Oomycota</taxon>
        <taxon>Peronosporomycetes</taxon>
        <taxon>Pythiales</taxon>
        <taxon>Pythiaceae</taxon>
        <taxon>Pythium</taxon>
    </lineage>
</organism>
<dbReference type="OrthoDB" id="550575at2759"/>
<dbReference type="Proteomes" id="UP000794436">
    <property type="component" value="Unassembled WGS sequence"/>
</dbReference>
<dbReference type="GO" id="GO:0019005">
    <property type="term" value="C:SCF ubiquitin ligase complex"/>
    <property type="evidence" value="ECO:0007669"/>
    <property type="project" value="TreeGrafter"/>
</dbReference>
<dbReference type="SMART" id="SM00367">
    <property type="entry name" value="LRR_CC"/>
    <property type="match status" value="13"/>
</dbReference>
<dbReference type="InterPro" id="IPR000048">
    <property type="entry name" value="IQ_motif_EF-hand-BS"/>
</dbReference>
<evidence type="ECO:0000313" key="3">
    <source>
        <dbReference type="EMBL" id="TMW62401.1"/>
    </source>
</evidence>
<dbReference type="Gene3D" id="3.80.10.10">
    <property type="entry name" value="Ribonuclease Inhibitor"/>
    <property type="match status" value="3"/>
</dbReference>
<dbReference type="PANTHER" id="PTHR13318">
    <property type="entry name" value="PARTNER OF PAIRED, ISOFORM B-RELATED"/>
    <property type="match status" value="1"/>
</dbReference>
<sequence>MTATSAAPTRPQGLKRKRPVMLTPVAHNQSDERGASASQLPLEVVFRSRFRRVFHPRVSLSGWNPHDVDLRLFTSATGGSLESLTLGECSHVSVEGLRRVLPSLPSLKELSVQRCSGLTTDLIPFLPPSLTALDMSYCDWLDDVAVRALVRRCPALQRVSLAHCRRLSDYGVSAFADAPKPLSSSSAVGIAALDFSHCSRVTDTTFLALLLKCPRLQSLTAGSLSSFEGLTLQSLQRVPHSALRTLDLTANVRMHPLTVTQLTRVVGASLVELNVSQCAQITDETLVALGRQTPRLRVLRLAFCVLVTDVGLTRLVEYVPTVESDAEDDAPPDDATLSRCQLLTSLDLNGCYRITSDGLSVVARHCSQLTTLLLDGVRRVDAQGMRALATHCLLLRELHWSGILIQAGQADATKGFFSVPIIDRAALRAIGSLPALETLHLATTQCDTDALTSCLEHCGAHLIDLNVTAIVTDALCRAIGLHCPRLRVLRLSRSRYFSEESFVTLVKACTKLRVLDVESCEQLRDRAIVTLSRRCHALERLSLTNNWQLTDSSVEALAQGCPSLVRLSVRHCPEISLHALRSVAGRRRVITASIEGLTPKAPAIVKYLRQDHTRQEAAFRLTRWLRVCMDDRGQTKSALERTLRHLRRRKRAVIRIQRCFRRFSAYQKQKQIVLRARQEQQRRTDENWTWLAAYVVVCRLFRAYLRKWLVLRYQAAYRRTEELRMRRERAASDINRVYRGWRGRLRAREAREAAERRQRQRQANSLVLQRVWRGTRGRVNAAELRKSLWQRTLTRVHHQETKLRAAMHITRVIRGFIGRRRRRARIAFLEALFIQKTRSAECIQRTYRAYRVQVWVRTCMHRGATALQCLFRGLAGRRRACGIVLDRAYVHPPRLVLSHPRSIFTLALATPWKRKRDAAECIATTLQRCFRGYFYGRLLRRLALAERTQRWYERDHGARVLQHFFRSLVILKRLKQLQQTLRRRKRAATKIQSVWRMWTGKVLATAKRLQRTRRQRHAATLVELKSHPADQARRRLLHFGAIHMLVWMYRTSLLARGWLTPSHIRMLHLKAARIQGLWRGHVARRYVTWLKDMRLHAARMLQRAWRVKLTRIRWRALALARQQQRRLQDEMDRAARVARKLTGQFALDAAQRDNRHAALLQQWYRTLKNRQIFKQAQEVRDNTQLLNAREKLQQVVKASTESVIFQARVWRDVTERKKELSDMEDETCLAMGREIAALKQACLEEYVAHVTAATEYKALLQRKADAQRVKRALAERSIQLKKTIQPFAEQAKTLTMHSARVHVTNKQLQHELRRVHESVARLHSHLRATLPLEPLLYDRDVDQLLTLLGLPGGKRSLLAQEVDSAISGELVNDSKS</sequence>
<protein>
    <submittedName>
        <fullName evidence="3">Uncharacterized protein</fullName>
    </submittedName>
</protein>
<dbReference type="GO" id="GO:0031146">
    <property type="term" value="P:SCF-dependent proteasomal ubiquitin-dependent protein catabolic process"/>
    <property type="evidence" value="ECO:0007669"/>
    <property type="project" value="TreeGrafter"/>
</dbReference>
<dbReference type="EMBL" id="SPLM01000074">
    <property type="protein sequence ID" value="TMW62401.1"/>
    <property type="molecule type" value="Genomic_DNA"/>
</dbReference>
<name>A0A8K1FH69_PYTOL</name>
<proteinExistence type="predicted"/>
<dbReference type="SMART" id="SM00015">
    <property type="entry name" value="IQ"/>
    <property type="match status" value="10"/>
</dbReference>
<keyword evidence="1" id="KW-0175">Coiled coil</keyword>
<dbReference type="PROSITE" id="PS50096">
    <property type="entry name" value="IQ"/>
    <property type="match status" value="3"/>
</dbReference>
<evidence type="ECO:0000256" key="1">
    <source>
        <dbReference type="SAM" id="Coils"/>
    </source>
</evidence>
<accession>A0A8K1FH69</accession>
<gene>
    <name evidence="3" type="ORF">Poli38472_009894</name>
</gene>
<feature type="region of interest" description="Disordered" evidence="2">
    <location>
        <begin position="1"/>
        <end position="21"/>
    </location>
</feature>
<reference evidence="3" key="1">
    <citation type="submission" date="2019-03" db="EMBL/GenBank/DDBJ databases">
        <title>Long read genome sequence of the mycoparasitic Pythium oligandrum ATCC 38472 isolated from sugarbeet rhizosphere.</title>
        <authorList>
            <person name="Gaulin E."/>
        </authorList>
    </citation>
    <scope>NUCLEOTIDE SEQUENCE</scope>
    <source>
        <strain evidence="3">ATCC 38472_TT</strain>
    </source>
</reference>
<evidence type="ECO:0000313" key="4">
    <source>
        <dbReference type="Proteomes" id="UP000794436"/>
    </source>
</evidence>